<dbReference type="Proteomes" id="UP001284601">
    <property type="component" value="Unassembled WGS sequence"/>
</dbReference>
<gene>
    <name evidence="4" type="ORF">R7226_15930</name>
</gene>
<dbReference type="RefSeq" id="WP_318598182.1">
    <property type="nucleotide sequence ID" value="NZ_JAWSTH010000041.1"/>
</dbReference>
<dbReference type="SUPFAM" id="SSF52768">
    <property type="entry name" value="Arginase/deacetylase"/>
    <property type="match status" value="1"/>
</dbReference>
<dbReference type="EMBL" id="JAWSTH010000041">
    <property type="protein sequence ID" value="MDW5595838.1"/>
    <property type="molecule type" value="Genomic_DNA"/>
</dbReference>
<dbReference type="InterPro" id="IPR006035">
    <property type="entry name" value="Ureohydrolase"/>
</dbReference>
<proteinExistence type="inferred from homology"/>
<organism evidence="4 5">
    <name type="scientific">Conexibacter stalactiti</name>
    <dbReference type="NCBI Taxonomy" id="1940611"/>
    <lineage>
        <taxon>Bacteria</taxon>
        <taxon>Bacillati</taxon>
        <taxon>Actinomycetota</taxon>
        <taxon>Thermoleophilia</taxon>
        <taxon>Solirubrobacterales</taxon>
        <taxon>Conexibacteraceae</taxon>
        <taxon>Conexibacter</taxon>
    </lineage>
</organism>
<keyword evidence="1" id="KW-0479">Metal-binding</keyword>
<dbReference type="PROSITE" id="PS51409">
    <property type="entry name" value="ARGINASE_2"/>
    <property type="match status" value="1"/>
</dbReference>
<keyword evidence="5" id="KW-1185">Reference proteome</keyword>
<dbReference type="PIRSF" id="PIRSF036979">
    <property type="entry name" value="Arginase"/>
    <property type="match status" value="1"/>
</dbReference>
<dbReference type="Pfam" id="PF00491">
    <property type="entry name" value="Arginase"/>
    <property type="match status" value="1"/>
</dbReference>
<dbReference type="PANTHER" id="PTHR11358:SF26">
    <property type="entry name" value="GUANIDINO ACID HYDROLASE, MITOCHONDRIAL"/>
    <property type="match status" value="1"/>
</dbReference>
<dbReference type="Gene3D" id="3.40.800.10">
    <property type="entry name" value="Ureohydrolase domain"/>
    <property type="match status" value="1"/>
</dbReference>
<evidence type="ECO:0000256" key="3">
    <source>
        <dbReference type="PROSITE-ProRule" id="PRU00742"/>
    </source>
</evidence>
<evidence type="ECO:0000256" key="2">
    <source>
        <dbReference type="ARBA" id="ARBA00022801"/>
    </source>
</evidence>
<keyword evidence="2" id="KW-0378">Hydrolase</keyword>
<dbReference type="PANTHER" id="PTHR11358">
    <property type="entry name" value="ARGINASE/AGMATINASE"/>
    <property type="match status" value="1"/>
</dbReference>
<evidence type="ECO:0000313" key="5">
    <source>
        <dbReference type="Proteomes" id="UP001284601"/>
    </source>
</evidence>
<reference evidence="5" key="1">
    <citation type="submission" date="2023-07" db="EMBL/GenBank/DDBJ databases">
        <title>Conexibacter stalactiti sp. nov., isolated from stalactites in a lava cave and emended description of the genus Conexibacter.</title>
        <authorList>
            <person name="Lee S.D."/>
        </authorList>
    </citation>
    <scope>NUCLEOTIDE SEQUENCE [LARGE SCALE GENOMIC DNA]</scope>
    <source>
        <strain evidence="5">KCTC 39840</strain>
    </source>
</reference>
<comment type="caution">
    <text evidence="4">The sequence shown here is derived from an EMBL/GenBank/DDBJ whole genome shotgun (WGS) entry which is preliminary data.</text>
</comment>
<protein>
    <submittedName>
        <fullName evidence="4">Arginase family protein</fullName>
    </submittedName>
</protein>
<evidence type="ECO:0000256" key="1">
    <source>
        <dbReference type="ARBA" id="ARBA00022723"/>
    </source>
</evidence>
<evidence type="ECO:0000313" key="4">
    <source>
        <dbReference type="EMBL" id="MDW5595838.1"/>
    </source>
</evidence>
<sequence>MGQPSPAVTGDTFLRSPRATAAELSPGDVGVIGVGHELTKISRPGTAYGPRAIREASIMADWGGELYAAPDLGNGFVDIVQRTAYRYARRGIYDLGDVPLGPDLSINRERIRAAVGAIAKAGAMPMTLGGDHFLTHPTVEGVVDSDPGTLAFLSVDMHMDLALEVPEFGTHNGGTYLRRLIVEGKLDPARVVIFGTEPRVFREEWEFVLANGITVIPAASVFEHGVDATLAPALEKALDGADGLYATLDIDAGARSLVPGTGNQTGAIGLTPTHLLQICSLISRLPLKGVDLTELSPPLDPSGSTAGLAAAMLLTVLRPRLYEPMEYPAEPAGA</sequence>
<accession>A0ABU4HR82</accession>
<dbReference type="InterPro" id="IPR023696">
    <property type="entry name" value="Ureohydrolase_dom_sf"/>
</dbReference>
<name>A0ABU4HR82_9ACTN</name>
<comment type="similarity">
    <text evidence="3">Belongs to the arginase family.</text>
</comment>